<keyword evidence="7 14" id="KW-0418">Kinase</keyword>
<dbReference type="InterPro" id="IPR010559">
    <property type="entry name" value="Sig_transdc_His_kin_internal"/>
</dbReference>
<keyword evidence="9 12" id="KW-1133">Transmembrane helix</keyword>
<dbReference type="SUPFAM" id="SSF55874">
    <property type="entry name" value="ATPase domain of HSP90 chaperone/DNA topoisomerase II/histidine kinase"/>
    <property type="match status" value="1"/>
</dbReference>
<evidence type="ECO:0000256" key="12">
    <source>
        <dbReference type="SAM" id="Phobius"/>
    </source>
</evidence>
<dbReference type="PATRIC" id="fig|119224.3.peg.1022"/>
<feature type="domain" description="HAMP" evidence="13">
    <location>
        <begin position="297"/>
        <end position="345"/>
    </location>
</feature>
<evidence type="ECO:0000256" key="9">
    <source>
        <dbReference type="ARBA" id="ARBA00022989"/>
    </source>
</evidence>
<dbReference type="Gene3D" id="3.30.565.10">
    <property type="entry name" value="Histidine kinase-like ATPase, C-terminal domain"/>
    <property type="match status" value="1"/>
</dbReference>
<feature type="transmembrane region" description="Helical" evidence="12">
    <location>
        <begin position="261"/>
        <end position="281"/>
    </location>
</feature>
<dbReference type="InterPro" id="IPR003660">
    <property type="entry name" value="HAMP_dom"/>
</dbReference>
<evidence type="ECO:0000256" key="7">
    <source>
        <dbReference type="ARBA" id="ARBA00022777"/>
    </source>
</evidence>
<dbReference type="InterPro" id="IPR003594">
    <property type="entry name" value="HATPase_dom"/>
</dbReference>
<name>A0A0P6S4H8_9STRE</name>
<keyword evidence="3" id="KW-0597">Phosphoprotein</keyword>
<dbReference type="PANTHER" id="PTHR34220:SF11">
    <property type="entry name" value="SENSOR PROTEIN KINASE HPTS"/>
    <property type="match status" value="1"/>
</dbReference>
<evidence type="ECO:0000256" key="5">
    <source>
        <dbReference type="ARBA" id="ARBA00022692"/>
    </source>
</evidence>
<reference evidence="14 15" key="1">
    <citation type="submission" date="2015-08" db="EMBL/GenBank/DDBJ databases">
        <title>Genome sequence of Streptococcus phocae subsp. phocae ATCC 51973T isolated from liver specimen obtained from seal.</title>
        <authorList>
            <person name="Avendano-Herrera R."/>
        </authorList>
    </citation>
    <scope>NUCLEOTIDE SEQUENCE [LARGE SCALE GENOMIC DNA]</scope>
    <source>
        <strain evidence="14 15">ATCC 51973</strain>
    </source>
</reference>
<dbReference type="AlphaFoldDB" id="A0A0P6S4H8"/>
<evidence type="ECO:0000256" key="3">
    <source>
        <dbReference type="ARBA" id="ARBA00022553"/>
    </source>
</evidence>
<keyword evidence="2" id="KW-1003">Cell membrane</keyword>
<evidence type="ECO:0000256" key="1">
    <source>
        <dbReference type="ARBA" id="ARBA00004651"/>
    </source>
</evidence>
<proteinExistence type="predicted"/>
<comment type="caution">
    <text evidence="14">The sequence shown here is derived from an EMBL/GenBank/DDBJ whole genome shotgun (WGS) entry which is preliminary data.</text>
</comment>
<dbReference type="InterPro" id="IPR036890">
    <property type="entry name" value="HATPase_C_sf"/>
</dbReference>
<keyword evidence="11 12" id="KW-0472">Membrane</keyword>
<evidence type="ECO:0000256" key="10">
    <source>
        <dbReference type="ARBA" id="ARBA00023012"/>
    </source>
</evidence>
<gene>
    <name evidence="14" type="ORF">AKK44_06435</name>
</gene>
<evidence type="ECO:0000256" key="2">
    <source>
        <dbReference type="ARBA" id="ARBA00022475"/>
    </source>
</evidence>
<keyword evidence="4" id="KW-0808">Transferase</keyword>
<dbReference type="GO" id="GO:0000155">
    <property type="term" value="F:phosphorelay sensor kinase activity"/>
    <property type="evidence" value="ECO:0007669"/>
    <property type="project" value="InterPro"/>
</dbReference>
<evidence type="ECO:0000313" key="14">
    <source>
        <dbReference type="EMBL" id="KPJ22086.1"/>
    </source>
</evidence>
<dbReference type="GO" id="GO:0005886">
    <property type="term" value="C:plasma membrane"/>
    <property type="evidence" value="ECO:0007669"/>
    <property type="project" value="UniProtKB-SubCell"/>
</dbReference>
<keyword evidence="10" id="KW-0902">Two-component regulatory system</keyword>
<accession>A0A0P6S4H8</accession>
<evidence type="ECO:0000256" key="8">
    <source>
        <dbReference type="ARBA" id="ARBA00022840"/>
    </source>
</evidence>
<keyword evidence="8" id="KW-0067">ATP-binding</keyword>
<feature type="transmembrane region" description="Helical" evidence="12">
    <location>
        <begin position="21"/>
        <end position="43"/>
    </location>
</feature>
<organism evidence="14 15">
    <name type="scientific">Streptococcus phocae</name>
    <dbReference type="NCBI Taxonomy" id="119224"/>
    <lineage>
        <taxon>Bacteria</taxon>
        <taxon>Bacillati</taxon>
        <taxon>Bacillota</taxon>
        <taxon>Bacilli</taxon>
        <taxon>Lactobacillales</taxon>
        <taxon>Streptococcaceae</taxon>
        <taxon>Streptococcus</taxon>
    </lineage>
</organism>
<evidence type="ECO:0000256" key="6">
    <source>
        <dbReference type="ARBA" id="ARBA00022741"/>
    </source>
</evidence>
<dbReference type="Pfam" id="PF06580">
    <property type="entry name" value="His_kinase"/>
    <property type="match status" value="1"/>
</dbReference>
<dbReference type="PROSITE" id="PS50885">
    <property type="entry name" value="HAMP"/>
    <property type="match status" value="1"/>
</dbReference>
<sequence length="550" mass="63720">MKGDMMEERFKKRLQDDISHHFSNQSLILSVLLIGLFVIFSLAPQHIGLYHDLKRAENSYHELREKNETLLAELNANSLTRFITKELSPADLSKHYYHLRNTTQSQSELLVFAPDSHLLFASNQHLGNFFDQSVYVSELIKKAKSSQNNLVKLVMDNDETHYLALMKPILANGHIMGYSLVLVNGKDFLQPSDNIDSDVIIADHFDNTFAFTSRDFISSSLNKVVSRDLTHYFTFKNNKTFIVRTRQLSPSIVLYLYRPLVPVRLIVLFSLLSSLLILVMLNRQSKSLATKIASKNSAAINQMVLDMSAISRQEKTSIALDSQDEFQYLSDQINHMLSRLRELHHKTLELEKQKLVFEKRMLEAQFNPHFLYNTLETILITSHYNANITEKIVIQLTKLLRYSLSNTQEAVALKDDLAVIESYLLINKVRFEELRYEIDVEESLNELKVPKLCLLPLIENAIKYGLQYRHDVFIQLRIYQDQGDIYFTVADNGPGISLERQNEIRALLASEDSYHGLVNSYRRLKYQFSEVDLSFQKDDETFLLTYKVKE</sequence>
<evidence type="ECO:0000256" key="11">
    <source>
        <dbReference type="ARBA" id="ARBA00023136"/>
    </source>
</evidence>
<dbReference type="Proteomes" id="UP000049578">
    <property type="component" value="Unassembled WGS sequence"/>
</dbReference>
<comment type="subcellular location">
    <subcellularLocation>
        <location evidence="1">Cell membrane</location>
        <topology evidence="1">Multi-pass membrane protein</topology>
    </subcellularLocation>
</comment>
<dbReference type="GO" id="GO:0005524">
    <property type="term" value="F:ATP binding"/>
    <property type="evidence" value="ECO:0007669"/>
    <property type="project" value="UniProtKB-KW"/>
</dbReference>
<dbReference type="RefSeq" id="WP_054279001.1">
    <property type="nucleotide sequence ID" value="NZ_LHQM01000029.1"/>
</dbReference>
<keyword evidence="15" id="KW-1185">Reference proteome</keyword>
<evidence type="ECO:0000256" key="4">
    <source>
        <dbReference type="ARBA" id="ARBA00022679"/>
    </source>
</evidence>
<dbReference type="PANTHER" id="PTHR34220">
    <property type="entry name" value="SENSOR HISTIDINE KINASE YPDA"/>
    <property type="match status" value="1"/>
</dbReference>
<dbReference type="EMBL" id="LHQM01000029">
    <property type="protein sequence ID" value="KPJ22086.1"/>
    <property type="molecule type" value="Genomic_DNA"/>
</dbReference>
<protein>
    <submittedName>
        <fullName evidence="14">Histidine kinase</fullName>
    </submittedName>
</protein>
<keyword evidence="5 12" id="KW-0812">Transmembrane</keyword>
<dbReference type="STRING" id="119224.AKK44_06435"/>
<dbReference type="InterPro" id="IPR050640">
    <property type="entry name" value="Bact_2-comp_sensor_kinase"/>
</dbReference>
<keyword evidence="6" id="KW-0547">Nucleotide-binding</keyword>
<evidence type="ECO:0000313" key="15">
    <source>
        <dbReference type="Proteomes" id="UP000049578"/>
    </source>
</evidence>
<evidence type="ECO:0000259" key="13">
    <source>
        <dbReference type="PROSITE" id="PS50885"/>
    </source>
</evidence>
<dbReference type="Pfam" id="PF02518">
    <property type="entry name" value="HATPase_c"/>
    <property type="match status" value="1"/>
</dbReference>